<dbReference type="AlphaFoldDB" id="A0A4Z2J1H3"/>
<dbReference type="EMBL" id="SRLO01000031">
    <property type="protein sequence ID" value="TNN83821.1"/>
    <property type="molecule type" value="Genomic_DNA"/>
</dbReference>
<accession>A0A4Z2J1H3</accession>
<protein>
    <submittedName>
        <fullName evidence="2">Uncharacterized protein</fullName>
    </submittedName>
</protein>
<gene>
    <name evidence="2" type="ORF">EYF80_005997</name>
</gene>
<evidence type="ECO:0000313" key="2">
    <source>
        <dbReference type="EMBL" id="TNN83821.1"/>
    </source>
</evidence>
<dbReference type="Proteomes" id="UP000314294">
    <property type="component" value="Unassembled WGS sequence"/>
</dbReference>
<comment type="caution">
    <text evidence="2">The sequence shown here is derived from an EMBL/GenBank/DDBJ whole genome shotgun (WGS) entry which is preliminary data.</text>
</comment>
<organism evidence="2 3">
    <name type="scientific">Liparis tanakae</name>
    <name type="common">Tanaka's snailfish</name>
    <dbReference type="NCBI Taxonomy" id="230148"/>
    <lineage>
        <taxon>Eukaryota</taxon>
        <taxon>Metazoa</taxon>
        <taxon>Chordata</taxon>
        <taxon>Craniata</taxon>
        <taxon>Vertebrata</taxon>
        <taxon>Euteleostomi</taxon>
        <taxon>Actinopterygii</taxon>
        <taxon>Neopterygii</taxon>
        <taxon>Teleostei</taxon>
        <taxon>Neoteleostei</taxon>
        <taxon>Acanthomorphata</taxon>
        <taxon>Eupercaria</taxon>
        <taxon>Perciformes</taxon>
        <taxon>Cottioidei</taxon>
        <taxon>Cottales</taxon>
        <taxon>Liparidae</taxon>
        <taxon>Liparis</taxon>
    </lineage>
</organism>
<sequence length="65" mass="7340">MMRINHNLSGDEIQRERERETERESISVKTACLRREHSASVFRCMTVSNGRAASATWGVGESESV</sequence>
<keyword evidence="3" id="KW-1185">Reference proteome</keyword>
<evidence type="ECO:0000313" key="3">
    <source>
        <dbReference type="Proteomes" id="UP000314294"/>
    </source>
</evidence>
<evidence type="ECO:0000256" key="1">
    <source>
        <dbReference type="SAM" id="MobiDB-lite"/>
    </source>
</evidence>
<feature type="compositionally biased region" description="Basic and acidic residues" evidence="1">
    <location>
        <begin position="12"/>
        <end position="26"/>
    </location>
</feature>
<proteinExistence type="predicted"/>
<reference evidence="2 3" key="1">
    <citation type="submission" date="2019-03" db="EMBL/GenBank/DDBJ databases">
        <title>First draft genome of Liparis tanakae, snailfish: a comprehensive survey of snailfish specific genes.</title>
        <authorList>
            <person name="Kim W."/>
            <person name="Song I."/>
            <person name="Jeong J.-H."/>
            <person name="Kim D."/>
            <person name="Kim S."/>
            <person name="Ryu S."/>
            <person name="Song J.Y."/>
            <person name="Lee S.K."/>
        </authorList>
    </citation>
    <scope>NUCLEOTIDE SEQUENCE [LARGE SCALE GENOMIC DNA]</scope>
    <source>
        <tissue evidence="2">Muscle</tissue>
    </source>
</reference>
<name>A0A4Z2J1H3_9TELE</name>
<feature type="region of interest" description="Disordered" evidence="1">
    <location>
        <begin position="1"/>
        <end position="27"/>
    </location>
</feature>